<dbReference type="PROSITE" id="PS00028">
    <property type="entry name" value="ZINC_FINGER_C2H2_1"/>
    <property type="match status" value="1"/>
</dbReference>
<dbReference type="GO" id="GO:0008270">
    <property type="term" value="F:zinc ion binding"/>
    <property type="evidence" value="ECO:0007669"/>
    <property type="project" value="UniProtKB-KW"/>
</dbReference>
<keyword evidence="1" id="KW-0863">Zinc-finger</keyword>
<sequence length="477" mass="52244">MNFNRTVCQNYQDMGGYQSGGILFEADSQEIGDGPPPVELEAQYGLSELPAANPVNPDGQAKDTMYYQHPMSPPNNSTHPPWNDHIPLRTFPSTANTFVNPQPNTGLAGMSESMASPCYASPQFLPQGGSLLSGYPIPSYAGQNIQSPNGYQHGSVHRGSTSTQYSPISPIQLATNGYQVPSAMSSYDTTDLSSVSRRSSAGTTSIDEGISGSSTANTQSPVNHSPYNLDQHQNYNAWSRRDTTTSFSEVPPPAYSPQGFASPATTTDILTGSQHVYPIQEAGSPWPFDANSFNTSSGLVAPSGYVDSTQQYHNLDPPPEYEISSSGRALPAQENAASRIIHNHDRNHQGRPYEGYEPRRAQLLSRPPLTTVGPPVTEVFRQLACTPIIDTTSCDECGKKFIGVYRKGNLKRHKKNIHATEPRPDLICGECSKTYRRDDALKKHQRKKHQMGSKRKRNVPNRLLSSVTHLLQFEEST</sequence>
<dbReference type="AlphaFoldDB" id="A0A9P4JHL3"/>
<gene>
    <name evidence="4" type="ORF">GQ43DRAFT_235362</name>
</gene>
<evidence type="ECO:0000256" key="1">
    <source>
        <dbReference type="PROSITE-ProRule" id="PRU00042"/>
    </source>
</evidence>
<name>A0A9P4JHL3_9PLEO</name>
<dbReference type="OrthoDB" id="8922241at2759"/>
<reference evidence="4" key="1">
    <citation type="journal article" date="2020" name="Stud. Mycol.">
        <title>101 Dothideomycetes genomes: a test case for predicting lifestyles and emergence of pathogens.</title>
        <authorList>
            <person name="Haridas S."/>
            <person name="Albert R."/>
            <person name="Binder M."/>
            <person name="Bloem J."/>
            <person name="Labutti K."/>
            <person name="Salamov A."/>
            <person name="Andreopoulos B."/>
            <person name="Baker S."/>
            <person name="Barry K."/>
            <person name="Bills G."/>
            <person name="Bluhm B."/>
            <person name="Cannon C."/>
            <person name="Castanera R."/>
            <person name="Culley D."/>
            <person name="Daum C."/>
            <person name="Ezra D."/>
            <person name="Gonzalez J."/>
            <person name="Henrissat B."/>
            <person name="Kuo A."/>
            <person name="Liang C."/>
            <person name="Lipzen A."/>
            <person name="Lutzoni F."/>
            <person name="Magnuson J."/>
            <person name="Mondo S."/>
            <person name="Nolan M."/>
            <person name="Ohm R."/>
            <person name="Pangilinan J."/>
            <person name="Park H.-J."/>
            <person name="Ramirez L."/>
            <person name="Alfaro M."/>
            <person name="Sun H."/>
            <person name="Tritt A."/>
            <person name="Yoshinaga Y."/>
            <person name="Zwiers L.-H."/>
            <person name="Turgeon B."/>
            <person name="Goodwin S."/>
            <person name="Spatafora J."/>
            <person name="Crous P."/>
            <person name="Grigoriev I."/>
        </authorList>
    </citation>
    <scope>NUCLEOTIDE SEQUENCE</scope>
    <source>
        <strain evidence="4">ATCC 74209</strain>
    </source>
</reference>
<proteinExistence type="predicted"/>
<dbReference type="SMART" id="SM00355">
    <property type="entry name" value="ZnF_C2H2"/>
    <property type="match status" value="2"/>
</dbReference>
<feature type="region of interest" description="Disordered" evidence="2">
    <location>
        <begin position="439"/>
        <end position="460"/>
    </location>
</feature>
<organism evidence="4 5">
    <name type="scientific">Delitschia confertaspora ATCC 74209</name>
    <dbReference type="NCBI Taxonomy" id="1513339"/>
    <lineage>
        <taxon>Eukaryota</taxon>
        <taxon>Fungi</taxon>
        <taxon>Dikarya</taxon>
        <taxon>Ascomycota</taxon>
        <taxon>Pezizomycotina</taxon>
        <taxon>Dothideomycetes</taxon>
        <taxon>Pleosporomycetidae</taxon>
        <taxon>Pleosporales</taxon>
        <taxon>Delitschiaceae</taxon>
        <taxon>Delitschia</taxon>
    </lineage>
</organism>
<feature type="compositionally biased region" description="Basic residues" evidence="2">
    <location>
        <begin position="443"/>
        <end position="459"/>
    </location>
</feature>
<dbReference type="InterPro" id="IPR036236">
    <property type="entry name" value="Znf_C2H2_sf"/>
</dbReference>
<dbReference type="EMBL" id="ML994314">
    <property type="protein sequence ID" value="KAF2196842.1"/>
    <property type="molecule type" value="Genomic_DNA"/>
</dbReference>
<keyword evidence="1" id="KW-0479">Metal-binding</keyword>
<evidence type="ECO:0000313" key="5">
    <source>
        <dbReference type="Proteomes" id="UP000799536"/>
    </source>
</evidence>
<feature type="region of interest" description="Disordered" evidence="2">
    <location>
        <begin position="242"/>
        <end position="266"/>
    </location>
</feature>
<comment type="caution">
    <text evidence="4">The sequence shown here is derived from an EMBL/GenBank/DDBJ whole genome shotgun (WGS) entry which is preliminary data.</text>
</comment>
<feature type="region of interest" description="Disordered" evidence="2">
    <location>
        <begin position="185"/>
        <end position="230"/>
    </location>
</feature>
<protein>
    <recommendedName>
        <fullName evidence="3">C2H2-type domain-containing protein</fullName>
    </recommendedName>
</protein>
<feature type="domain" description="C2H2-type" evidence="3">
    <location>
        <begin position="426"/>
        <end position="449"/>
    </location>
</feature>
<evidence type="ECO:0000313" key="4">
    <source>
        <dbReference type="EMBL" id="KAF2196842.1"/>
    </source>
</evidence>
<dbReference type="Gene3D" id="3.30.160.60">
    <property type="entry name" value="Classic Zinc Finger"/>
    <property type="match status" value="1"/>
</dbReference>
<dbReference type="InterPro" id="IPR013087">
    <property type="entry name" value="Znf_C2H2_type"/>
</dbReference>
<evidence type="ECO:0000256" key="2">
    <source>
        <dbReference type="SAM" id="MobiDB-lite"/>
    </source>
</evidence>
<dbReference type="Proteomes" id="UP000799536">
    <property type="component" value="Unassembled WGS sequence"/>
</dbReference>
<keyword evidence="5" id="KW-1185">Reference proteome</keyword>
<dbReference type="SUPFAM" id="SSF57667">
    <property type="entry name" value="beta-beta-alpha zinc fingers"/>
    <property type="match status" value="1"/>
</dbReference>
<accession>A0A9P4JHL3</accession>
<dbReference type="PROSITE" id="PS50157">
    <property type="entry name" value="ZINC_FINGER_C2H2_2"/>
    <property type="match status" value="1"/>
</dbReference>
<evidence type="ECO:0000259" key="3">
    <source>
        <dbReference type="PROSITE" id="PS50157"/>
    </source>
</evidence>
<keyword evidence="1" id="KW-0862">Zinc</keyword>